<keyword evidence="5" id="KW-1185">Reference proteome</keyword>
<dbReference type="InterPro" id="IPR050560">
    <property type="entry name" value="MYB_TF"/>
</dbReference>
<organism evidence="4 5">
    <name type="scientific">Tritrichomonas musculus</name>
    <dbReference type="NCBI Taxonomy" id="1915356"/>
    <lineage>
        <taxon>Eukaryota</taxon>
        <taxon>Metamonada</taxon>
        <taxon>Parabasalia</taxon>
        <taxon>Tritrichomonadida</taxon>
        <taxon>Tritrichomonadidae</taxon>
        <taxon>Tritrichomonas</taxon>
    </lineage>
</organism>
<dbReference type="CDD" id="cd00167">
    <property type="entry name" value="SANT"/>
    <property type="match status" value="3"/>
</dbReference>
<evidence type="ECO:0008006" key="6">
    <source>
        <dbReference type="Google" id="ProtNLM"/>
    </source>
</evidence>
<dbReference type="InterPro" id="IPR001005">
    <property type="entry name" value="SANT/Myb"/>
</dbReference>
<dbReference type="PANTHER" id="PTHR45614:SF25">
    <property type="entry name" value="MYB PROTEIN"/>
    <property type="match status" value="1"/>
</dbReference>
<evidence type="ECO:0000256" key="1">
    <source>
        <dbReference type="SAM" id="MobiDB-lite"/>
    </source>
</evidence>
<dbReference type="SMART" id="SM00717">
    <property type="entry name" value="SANT"/>
    <property type="match status" value="3"/>
</dbReference>
<dbReference type="InterPro" id="IPR017930">
    <property type="entry name" value="Myb_dom"/>
</dbReference>
<evidence type="ECO:0000259" key="3">
    <source>
        <dbReference type="PROSITE" id="PS51294"/>
    </source>
</evidence>
<proteinExistence type="predicted"/>
<name>A0ABR2KTH4_9EUKA</name>
<comment type="caution">
    <text evidence="4">The sequence shown here is derived from an EMBL/GenBank/DDBJ whole genome shotgun (WGS) entry which is preliminary data.</text>
</comment>
<sequence>MEISSSVALAPTRSRNQTQSIIWTPLEDQKLAQIMKENPSPPWCSLVALFPGKTAQQIAGRWGKVLNPHLVKGSWTREEDEMIIRFVKQNGPKNWVKLAGMLPGRIGKQCRERWTNHLSPNVAKVHWTEEEDQKLIGLHKQFGNQWTMIASFFEGRTDNCVKNRWNSSLKRRIERIARGEPAMRKRGRKPKNKSSESECSSPIQQEPPVNPISTTIGVISNSIVMGMPPFVEKRDIPVKSLAQNRLDLELLMNRPI</sequence>
<evidence type="ECO:0000259" key="2">
    <source>
        <dbReference type="PROSITE" id="PS50090"/>
    </source>
</evidence>
<dbReference type="PROSITE" id="PS50090">
    <property type="entry name" value="MYB_LIKE"/>
    <property type="match status" value="3"/>
</dbReference>
<feature type="domain" description="HTH myb-type" evidence="3">
    <location>
        <begin position="124"/>
        <end position="173"/>
    </location>
</feature>
<feature type="region of interest" description="Disordered" evidence="1">
    <location>
        <begin position="176"/>
        <end position="212"/>
    </location>
</feature>
<dbReference type="EMBL" id="JAPFFF010000003">
    <property type="protein sequence ID" value="KAK8894106.1"/>
    <property type="molecule type" value="Genomic_DNA"/>
</dbReference>
<accession>A0ABR2KTH4</accession>
<evidence type="ECO:0000313" key="5">
    <source>
        <dbReference type="Proteomes" id="UP001470230"/>
    </source>
</evidence>
<feature type="domain" description="HTH myb-type" evidence="3">
    <location>
        <begin position="67"/>
        <end position="122"/>
    </location>
</feature>
<protein>
    <recommendedName>
        <fullName evidence="6">Myb-like DNA-binding domain containing protein</fullName>
    </recommendedName>
</protein>
<dbReference type="Pfam" id="PF00249">
    <property type="entry name" value="Myb_DNA-binding"/>
    <property type="match status" value="2"/>
</dbReference>
<dbReference type="Proteomes" id="UP001470230">
    <property type="component" value="Unassembled WGS sequence"/>
</dbReference>
<feature type="domain" description="Myb-like" evidence="2">
    <location>
        <begin position="119"/>
        <end position="169"/>
    </location>
</feature>
<gene>
    <name evidence="4" type="ORF">M9Y10_022538</name>
</gene>
<reference evidence="4 5" key="1">
    <citation type="submission" date="2024-04" db="EMBL/GenBank/DDBJ databases">
        <title>Tritrichomonas musculus Genome.</title>
        <authorList>
            <person name="Alves-Ferreira E."/>
            <person name="Grigg M."/>
            <person name="Lorenzi H."/>
            <person name="Galac M."/>
        </authorList>
    </citation>
    <scope>NUCLEOTIDE SEQUENCE [LARGE SCALE GENOMIC DNA]</scope>
    <source>
        <strain evidence="4 5">EAF2021</strain>
    </source>
</reference>
<dbReference type="Gene3D" id="1.10.10.60">
    <property type="entry name" value="Homeodomain-like"/>
    <property type="match status" value="3"/>
</dbReference>
<dbReference type="SUPFAM" id="SSF46689">
    <property type="entry name" value="Homeodomain-like"/>
    <property type="match status" value="2"/>
</dbReference>
<dbReference type="PANTHER" id="PTHR45614">
    <property type="entry name" value="MYB PROTEIN-RELATED"/>
    <property type="match status" value="1"/>
</dbReference>
<dbReference type="PROSITE" id="PS51294">
    <property type="entry name" value="HTH_MYB"/>
    <property type="match status" value="2"/>
</dbReference>
<feature type="domain" description="Myb-like" evidence="2">
    <location>
        <begin position="23"/>
        <end position="66"/>
    </location>
</feature>
<feature type="domain" description="Myb-like" evidence="2">
    <location>
        <begin position="67"/>
        <end position="118"/>
    </location>
</feature>
<dbReference type="InterPro" id="IPR009057">
    <property type="entry name" value="Homeodomain-like_sf"/>
</dbReference>
<evidence type="ECO:0000313" key="4">
    <source>
        <dbReference type="EMBL" id="KAK8894106.1"/>
    </source>
</evidence>